<dbReference type="InterPro" id="IPR036259">
    <property type="entry name" value="MFS_trans_sf"/>
</dbReference>
<dbReference type="CDD" id="cd17502">
    <property type="entry name" value="MFS_Azr1_MDR_like"/>
    <property type="match status" value="1"/>
</dbReference>
<evidence type="ECO:0000256" key="6">
    <source>
        <dbReference type="ARBA" id="ARBA00023136"/>
    </source>
</evidence>
<dbReference type="NCBIfam" id="TIGR00711">
    <property type="entry name" value="efflux_EmrB"/>
    <property type="match status" value="1"/>
</dbReference>
<dbReference type="OrthoDB" id="9812221at2"/>
<evidence type="ECO:0000313" key="9">
    <source>
        <dbReference type="EMBL" id="QDZ09855.1"/>
    </source>
</evidence>
<feature type="transmembrane region" description="Helical" evidence="7">
    <location>
        <begin position="218"/>
        <end position="239"/>
    </location>
</feature>
<keyword evidence="6 7" id="KW-0472">Membrane</keyword>
<accession>A0A5B8LQ67</accession>
<reference evidence="9 10" key="1">
    <citation type="submission" date="2019-07" db="EMBL/GenBank/DDBJ databases">
        <title>Full genome sequence of Devosia sp. Gsoil 520.</title>
        <authorList>
            <person name="Im W.-T."/>
        </authorList>
    </citation>
    <scope>NUCLEOTIDE SEQUENCE [LARGE SCALE GENOMIC DNA]</scope>
    <source>
        <strain evidence="9 10">Gsoil 520</strain>
    </source>
</reference>
<feature type="transmembrane region" description="Helical" evidence="7">
    <location>
        <begin position="128"/>
        <end position="147"/>
    </location>
</feature>
<dbReference type="Gene3D" id="1.20.1250.20">
    <property type="entry name" value="MFS general substrate transporter like domains"/>
    <property type="match status" value="1"/>
</dbReference>
<dbReference type="Pfam" id="PF07690">
    <property type="entry name" value="MFS_1"/>
    <property type="match status" value="1"/>
</dbReference>
<organism evidence="9 10">
    <name type="scientific">Devosia ginsengisoli</name>
    <dbReference type="NCBI Taxonomy" id="400770"/>
    <lineage>
        <taxon>Bacteria</taxon>
        <taxon>Pseudomonadati</taxon>
        <taxon>Pseudomonadota</taxon>
        <taxon>Alphaproteobacteria</taxon>
        <taxon>Hyphomicrobiales</taxon>
        <taxon>Devosiaceae</taxon>
        <taxon>Devosia</taxon>
    </lineage>
</organism>
<keyword evidence="3" id="KW-1003">Cell membrane</keyword>
<feature type="transmembrane region" description="Helical" evidence="7">
    <location>
        <begin position="352"/>
        <end position="372"/>
    </location>
</feature>
<name>A0A5B8LQ67_9HYPH</name>
<dbReference type="Gene3D" id="1.20.1720.10">
    <property type="entry name" value="Multidrug resistance protein D"/>
    <property type="match status" value="1"/>
</dbReference>
<keyword evidence="10" id="KW-1185">Reference proteome</keyword>
<feature type="transmembrane region" description="Helical" evidence="7">
    <location>
        <begin position="420"/>
        <end position="442"/>
    </location>
</feature>
<feature type="transmembrane region" description="Helical" evidence="7">
    <location>
        <begin position="184"/>
        <end position="206"/>
    </location>
</feature>
<feature type="transmembrane region" description="Helical" evidence="7">
    <location>
        <begin position="98"/>
        <end position="116"/>
    </location>
</feature>
<feature type="transmembrane region" description="Helical" evidence="7">
    <location>
        <begin position="159"/>
        <end position="178"/>
    </location>
</feature>
<feature type="transmembrane region" description="Helical" evidence="7">
    <location>
        <begin position="479"/>
        <end position="501"/>
    </location>
</feature>
<dbReference type="InterPro" id="IPR020846">
    <property type="entry name" value="MFS_dom"/>
</dbReference>
<sequence>MSQPAQSAAAPQSAAAALQSASEEPQAQSVGLIIGAVAVTLLLASLGQTIVSTALPTIVSELGGLEHLTWVVIAYLLSSTVVAPIYGKLGDLYGRKIVLQAAIVIFLIGAGLSAFANSMNFLIFARTVQGLGGGGLMVVAMTVVADVIPPRQRGKIQGIFGAVFGVATVVGPLLGGFIVEHLTWQWIFIINLPLGILALAVIGFALKPKVTRVAHKIDYMGFVLLTAALSSFVLATSLGGNTFPWFSVEIIGLVVLSLAALVTFVWVESRAAEPVLPLQLFRNNTFLVTNAVGFLVGMAMFGSITFLPLYLQIAKGISPTNSAFQLLPMMIGLISASTLSGFIMSKTGRYKLLPMLASAVLFCGLLLLGMMQLDTPDWQIALYMFIVGLGIGPINSVGVTATQNAVPRELVGVATAGSTLFRQIGGSIGVSVFGAIFSSGLASQIGGTMPSGGGAFNAQAIQALPEAARAQVLEGFAAALHPVFLTAAGAAIIAFGLSFLLKEIPLATTLRKEPEAEIEAEENATAAAVGA</sequence>
<keyword evidence="4 7" id="KW-0812">Transmembrane</keyword>
<feature type="transmembrane region" description="Helical" evidence="7">
    <location>
        <begin position="287"/>
        <end position="311"/>
    </location>
</feature>
<dbReference type="InterPro" id="IPR004638">
    <property type="entry name" value="EmrB-like"/>
</dbReference>
<evidence type="ECO:0000313" key="10">
    <source>
        <dbReference type="Proteomes" id="UP000315364"/>
    </source>
</evidence>
<dbReference type="GO" id="GO:0022857">
    <property type="term" value="F:transmembrane transporter activity"/>
    <property type="evidence" value="ECO:0007669"/>
    <property type="project" value="InterPro"/>
</dbReference>
<feature type="transmembrane region" description="Helical" evidence="7">
    <location>
        <begin position="323"/>
        <end position="345"/>
    </location>
</feature>
<dbReference type="KEGG" id="dea:FPZ08_03320"/>
<evidence type="ECO:0000256" key="2">
    <source>
        <dbReference type="ARBA" id="ARBA00022448"/>
    </source>
</evidence>
<dbReference type="EMBL" id="CP042304">
    <property type="protein sequence ID" value="QDZ09855.1"/>
    <property type="molecule type" value="Genomic_DNA"/>
</dbReference>
<dbReference type="GO" id="GO:0005886">
    <property type="term" value="C:plasma membrane"/>
    <property type="evidence" value="ECO:0007669"/>
    <property type="project" value="UniProtKB-SubCell"/>
</dbReference>
<proteinExistence type="predicted"/>
<dbReference type="PRINTS" id="PR01036">
    <property type="entry name" value="TCRTETB"/>
</dbReference>
<dbReference type="AlphaFoldDB" id="A0A5B8LQ67"/>
<keyword evidence="2" id="KW-0813">Transport</keyword>
<dbReference type="FunFam" id="1.20.1720.10:FF:000004">
    <property type="entry name" value="EmrB/QacA family drug resistance transporter"/>
    <property type="match status" value="1"/>
</dbReference>
<evidence type="ECO:0000256" key="4">
    <source>
        <dbReference type="ARBA" id="ARBA00022692"/>
    </source>
</evidence>
<feature type="domain" description="Major facilitator superfamily (MFS) profile" evidence="8">
    <location>
        <begin position="33"/>
        <end position="506"/>
    </location>
</feature>
<dbReference type="Proteomes" id="UP000315364">
    <property type="component" value="Chromosome"/>
</dbReference>
<dbReference type="PANTHER" id="PTHR23501">
    <property type="entry name" value="MAJOR FACILITATOR SUPERFAMILY"/>
    <property type="match status" value="1"/>
</dbReference>
<dbReference type="PROSITE" id="PS50850">
    <property type="entry name" value="MFS"/>
    <property type="match status" value="1"/>
</dbReference>
<keyword evidence="5 7" id="KW-1133">Transmembrane helix</keyword>
<dbReference type="RefSeq" id="WP_146288663.1">
    <property type="nucleotide sequence ID" value="NZ_CP042304.1"/>
</dbReference>
<evidence type="ECO:0000256" key="7">
    <source>
        <dbReference type="SAM" id="Phobius"/>
    </source>
</evidence>
<comment type="subcellular location">
    <subcellularLocation>
        <location evidence="1">Cell membrane</location>
        <topology evidence="1">Multi-pass membrane protein</topology>
    </subcellularLocation>
</comment>
<evidence type="ECO:0000256" key="3">
    <source>
        <dbReference type="ARBA" id="ARBA00022475"/>
    </source>
</evidence>
<dbReference type="InterPro" id="IPR011701">
    <property type="entry name" value="MFS"/>
</dbReference>
<evidence type="ECO:0000256" key="1">
    <source>
        <dbReference type="ARBA" id="ARBA00004651"/>
    </source>
</evidence>
<feature type="transmembrane region" description="Helical" evidence="7">
    <location>
        <begin position="378"/>
        <end position="399"/>
    </location>
</feature>
<feature type="transmembrane region" description="Helical" evidence="7">
    <location>
        <begin position="245"/>
        <end position="267"/>
    </location>
</feature>
<gene>
    <name evidence="9" type="ORF">FPZ08_03320</name>
</gene>
<feature type="transmembrane region" description="Helical" evidence="7">
    <location>
        <begin position="30"/>
        <end position="55"/>
    </location>
</feature>
<evidence type="ECO:0000256" key="5">
    <source>
        <dbReference type="ARBA" id="ARBA00022989"/>
    </source>
</evidence>
<evidence type="ECO:0000259" key="8">
    <source>
        <dbReference type="PROSITE" id="PS50850"/>
    </source>
</evidence>
<feature type="transmembrane region" description="Helical" evidence="7">
    <location>
        <begin position="67"/>
        <end position="86"/>
    </location>
</feature>
<dbReference type="PANTHER" id="PTHR23501:SF197">
    <property type="entry name" value="COMD"/>
    <property type="match status" value="1"/>
</dbReference>
<protein>
    <submittedName>
        <fullName evidence="9">DHA2 family efflux MFS transporter permease subunit</fullName>
    </submittedName>
</protein>
<dbReference type="SUPFAM" id="SSF103473">
    <property type="entry name" value="MFS general substrate transporter"/>
    <property type="match status" value="1"/>
</dbReference>